<reference evidence="1 2" key="1">
    <citation type="submission" date="2024-10" db="EMBL/GenBank/DDBJ databases">
        <authorList>
            <person name="Kim D."/>
        </authorList>
    </citation>
    <scope>NUCLEOTIDE SEQUENCE [LARGE SCALE GENOMIC DNA]</scope>
    <source>
        <strain evidence="1">BH-2024</strain>
    </source>
</reference>
<keyword evidence="2" id="KW-1185">Reference proteome</keyword>
<protein>
    <submittedName>
        <fullName evidence="1">Uncharacterized protein</fullName>
    </submittedName>
</protein>
<gene>
    <name evidence="1" type="ORF">niasHT_031971</name>
</gene>
<accession>A0ABD2HY59</accession>
<organism evidence="1 2">
    <name type="scientific">Heterodera trifolii</name>
    <dbReference type="NCBI Taxonomy" id="157864"/>
    <lineage>
        <taxon>Eukaryota</taxon>
        <taxon>Metazoa</taxon>
        <taxon>Ecdysozoa</taxon>
        <taxon>Nematoda</taxon>
        <taxon>Chromadorea</taxon>
        <taxon>Rhabditida</taxon>
        <taxon>Tylenchina</taxon>
        <taxon>Tylenchomorpha</taxon>
        <taxon>Tylenchoidea</taxon>
        <taxon>Heteroderidae</taxon>
        <taxon>Heteroderinae</taxon>
        <taxon>Heterodera</taxon>
    </lineage>
</organism>
<evidence type="ECO:0000313" key="2">
    <source>
        <dbReference type="Proteomes" id="UP001620626"/>
    </source>
</evidence>
<comment type="caution">
    <text evidence="1">The sequence shown here is derived from an EMBL/GenBank/DDBJ whole genome shotgun (WGS) entry which is preliminary data.</text>
</comment>
<sequence>MIGEFEEKQRNFCHQLKKGQNIWEAVESSAGNAIVTAAKNLKVNPQTYEEGFRKLTKLQIVSPENQPAIGTFVKHCIATLKIFQLFIKIFVEQKVLFGCEDDAVTMKKLVSIRRSCAFHSDWALRCHTFCPLINISKL</sequence>
<proteinExistence type="predicted"/>
<dbReference type="AlphaFoldDB" id="A0ABD2HY59"/>
<evidence type="ECO:0000313" key="1">
    <source>
        <dbReference type="EMBL" id="KAL3071607.1"/>
    </source>
</evidence>
<dbReference type="Proteomes" id="UP001620626">
    <property type="component" value="Unassembled WGS sequence"/>
</dbReference>
<dbReference type="EMBL" id="JBICBT010001358">
    <property type="protein sequence ID" value="KAL3071607.1"/>
    <property type="molecule type" value="Genomic_DNA"/>
</dbReference>
<name>A0ABD2HY59_9BILA</name>